<comment type="subunit">
    <text evidence="2 7">Heterodimer of SbcC and SbcD.</text>
</comment>
<dbReference type="InterPro" id="IPR050535">
    <property type="entry name" value="DNA_Repair-Maintenance_Comp"/>
</dbReference>
<proteinExistence type="inferred from homology"/>
<dbReference type="PANTHER" id="PTHR30337:SF0">
    <property type="entry name" value="NUCLEASE SBCCD SUBUNIT D"/>
    <property type="match status" value="1"/>
</dbReference>
<accession>A0A9X2C6T2</accession>
<keyword evidence="7" id="KW-0233">DNA recombination</keyword>
<reference evidence="12 13" key="1">
    <citation type="journal article" date="2022" name="Int. J. Syst. Evol. Microbiol.">
        <title>Pseudomonas aegrilactucae sp. nov. and Pseudomonas morbosilactucae sp. nov., pathogens causing bacterial rot of lettuce in Japan.</title>
        <authorList>
            <person name="Sawada H."/>
            <person name="Fujikawa T."/>
            <person name="Satou M."/>
        </authorList>
    </citation>
    <scope>NUCLEOTIDE SEQUENCE [LARGE SCALE GENOMIC DNA]</scope>
    <source>
        <strain evidence="10 12">MAFF 302030</strain>
        <strain evidence="11 13">MAFF 302046</strain>
    </source>
</reference>
<dbReference type="Gene3D" id="3.60.21.10">
    <property type="match status" value="1"/>
</dbReference>
<comment type="similarity">
    <text evidence="1 7">Belongs to the SbcD family.</text>
</comment>
<evidence type="ECO:0000256" key="5">
    <source>
        <dbReference type="ARBA" id="ARBA00022801"/>
    </source>
</evidence>
<dbReference type="GO" id="GO:0006260">
    <property type="term" value="P:DNA replication"/>
    <property type="evidence" value="ECO:0007669"/>
    <property type="project" value="UniProtKB-KW"/>
</dbReference>
<evidence type="ECO:0000313" key="10">
    <source>
        <dbReference type="EMBL" id="MCK9798653.1"/>
    </source>
</evidence>
<evidence type="ECO:0000313" key="11">
    <source>
        <dbReference type="EMBL" id="MCK9815729.1"/>
    </source>
</evidence>
<dbReference type="GO" id="GO:0006310">
    <property type="term" value="P:DNA recombination"/>
    <property type="evidence" value="ECO:0007669"/>
    <property type="project" value="UniProtKB-KW"/>
</dbReference>
<dbReference type="EMBL" id="JALQCW010000030">
    <property type="protein sequence ID" value="MCK9798653.1"/>
    <property type="molecule type" value="Genomic_DNA"/>
</dbReference>
<dbReference type="RefSeq" id="WP_268262549.1">
    <property type="nucleotide sequence ID" value="NZ_JALQCW010000030.1"/>
</dbReference>
<sequence length="414" mass="46054">MRLFHTSDWHLGQNLHGQERDFEHACFLDWLLRQLKHEQPDVLLIAGDIFDTVNPPVKAQERLYDFIVSAHEQQSTLTIVMIAGNHDSGSRIELPAPLMRRLRTHALGRVLWLDDGQLDAERLLLPLPDASGAIAGWCLALPFLRPAEVTGAQLGDNYLRGIGQVHEWLIAAAEAKRQPGQALIAISHAHMAGGSVSEDSERSLIIGNAEALPASLFGPSISYVALGHLHKPQKVNGEERIRYSGSPIPLSFSEINYQHQILDIRLDGETLVSVEPRLIPRAVNLQRLGPAPLVEVLTQLAQLPDIDLLAETQRQPWLEVRVCLDEPQPDLRQQVESALQGKAVRLVRIAAEYAGQGSREGRDDGAELIELDQLSPQELFSRAWRDSYGSEVDEQTLKDFALLLQDVQLEGEQP</sequence>
<keyword evidence="7" id="KW-0255">Endonuclease</keyword>
<dbReference type="PANTHER" id="PTHR30337">
    <property type="entry name" value="COMPONENT OF ATP-DEPENDENT DSDNA EXONUCLEASE"/>
    <property type="match status" value="1"/>
</dbReference>
<evidence type="ECO:0000313" key="13">
    <source>
        <dbReference type="Proteomes" id="UP001155163"/>
    </source>
</evidence>
<feature type="domain" description="Calcineurin-like phosphoesterase" evidence="8">
    <location>
        <begin position="1"/>
        <end position="232"/>
    </location>
</feature>
<organism evidence="10 12">
    <name type="scientific">Pseudomonas morbosilactucae</name>
    <dbReference type="NCBI Taxonomy" id="2938197"/>
    <lineage>
        <taxon>Bacteria</taxon>
        <taxon>Pseudomonadati</taxon>
        <taxon>Pseudomonadota</taxon>
        <taxon>Gammaproteobacteria</taxon>
        <taxon>Pseudomonadales</taxon>
        <taxon>Pseudomonadaceae</taxon>
        <taxon>Pseudomonas</taxon>
    </lineage>
</organism>
<evidence type="ECO:0000256" key="1">
    <source>
        <dbReference type="ARBA" id="ARBA00010555"/>
    </source>
</evidence>
<dbReference type="SUPFAM" id="SSF56300">
    <property type="entry name" value="Metallo-dependent phosphatases"/>
    <property type="match status" value="1"/>
</dbReference>
<keyword evidence="4 7" id="KW-0540">Nuclease</keyword>
<gene>
    <name evidence="7" type="primary">sbcD</name>
    <name evidence="10" type="ORF">M1B34_13195</name>
    <name evidence="11" type="ORF">M1B35_16745</name>
</gene>
<evidence type="ECO:0000313" key="12">
    <source>
        <dbReference type="Proteomes" id="UP001155059"/>
    </source>
</evidence>
<evidence type="ECO:0000256" key="7">
    <source>
        <dbReference type="RuleBase" id="RU363069"/>
    </source>
</evidence>
<evidence type="ECO:0000259" key="9">
    <source>
        <dbReference type="Pfam" id="PF12320"/>
    </source>
</evidence>
<keyword evidence="6 7" id="KW-0269">Exonuclease</keyword>
<reference evidence="12 13" key="2">
    <citation type="journal article" date="2023" name="Plant Pathol.">
        <title>Dismantling and reorganizing Pseudomonas marginalis sensu#lato.</title>
        <authorList>
            <person name="Sawada H."/>
            <person name="Fujikawa T."/>
            <person name="Satou M."/>
        </authorList>
    </citation>
    <scope>NUCLEOTIDE SEQUENCE [LARGE SCALE GENOMIC DNA]</scope>
    <source>
        <strain evidence="10 12">MAFF 302030</strain>
        <strain evidence="11 13">MAFF 302046</strain>
    </source>
</reference>
<evidence type="ECO:0000256" key="6">
    <source>
        <dbReference type="ARBA" id="ARBA00022839"/>
    </source>
</evidence>
<evidence type="ECO:0000256" key="4">
    <source>
        <dbReference type="ARBA" id="ARBA00022722"/>
    </source>
</evidence>
<dbReference type="Proteomes" id="UP001155059">
    <property type="component" value="Unassembled WGS sequence"/>
</dbReference>
<keyword evidence="7" id="KW-0235">DNA replication</keyword>
<dbReference type="Proteomes" id="UP001155163">
    <property type="component" value="Unassembled WGS sequence"/>
</dbReference>
<dbReference type="InterPro" id="IPR041796">
    <property type="entry name" value="Mre11_N"/>
</dbReference>
<dbReference type="GO" id="GO:0008408">
    <property type="term" value="F:3'-5' exonuclease activity"/>
    <property type="evidence" value="ECO:0007669"/>
    <property type="project" value="InterPro"/>
</dbReference>
<dbReference type="CDD" id="cd00840">
    <property type="entry name" value="MPP_Mre11_N"/>
    <property type="match status" value="1"/>
</dbReference>
<dbReference type="GO" id="GO:0004519">
    <property type="term" value="F:endonuclease activity"/>
    <property type="evidence" value="ECO:0007669"/>
    <property type="project" value="UniProtKB-KW"/>
</dbReference>
<dbReference type="InterPro" id="IPR004593">
    <property type="entry name" value="SbcD"/>
</dbReference>
<evidence type="ECO:0000259" key="8">
    <source>
        <dbReference type="Pfam" id="PF00149"/>
    </source>
</evidence>
<evidence type="ECO:0000256" key="3">
    <source>
        <dbReference type="ARBA" id="ARBA00013365"/>
    </source>
</evidence>
<feature type="domain" description="Nuclease SbcCD subunit D C-terminal" evidence="9">
    <location>
        <begin position="283"/>
        <end position="386"/>
    </location>
</feature>
<dbReference type="NCBIfam" id="TIGR00619">
    <property type="entry name" value="sbcd"/>
    <property type="match status" value="1"/>
</dbReference>
<keyword evidence="5 7" id="KW-0378">Hydrolase</keyword>
<dbReference type="Pfam" id="PF00149">
    <property type="entry name" value="Metallophos"/>
    <property type="match status" value="1"/>
</dbReference>
<comment type="caution">
    <text evidence="10">The sequence shown here is derived from an EMBL/GenBank/DDBJ whole genome shotgun (WGS) entry which is preliminary data.</text>
</comment>
<dbReference type="InterPro" id="IPR026843">
    <property type="entry name" value="SbcD_C"/>
</dbReference>
<dbReference type="InterPro" id="IPR004843">
    <property type="entry name" value="Calcineurin-like_PHP"/>
</dbReference>
<keyword evidence="13" id="KW-1185">Reference proteome</keyword>
<name>A0A9X2C6T2_9PSED</name>
<protein>
    <recommendedName>
        <fullName evidence="3 7">Nuclease SbcCD subunit D</fullName>
    </recommendedName>
</protein>
<dbReference type="InterPro" id="IPR029052">
    <property type="entry name" value="Metallo-depent_PP-like"/>
</dbReference>
<evidence type="ECO:0000256" key="2">
    <source>
        <dbReference type="ARBA" id="ARBA00011322"/>
    </source>
</evidence>
<comment type="function">
    <text evidence="7">SbcCD cleaves DNA hairpin structures. These structures can inhibit DNA replication and are intermediates in certain DNA recombination reactions. The complex acts as a 3'-&gt;5' double strand exonuclease that can open hairpins. It also has a 5' single-strand endonuclease activity.</text>
</comment>
<dbReference type="AlphaFoldDB" id="A0A9X2C6T2"/>
<dbReference type="EMBL" id="JALQCX010000031">
    <property type="protein sequence ID" value="MCK9815729.1"/>
    <property type="molecule type" value="Genomic_DNA"/>
</dbReference>
<dbReference type="Pfam" id="PF12320">
    <property type="entry name" value="SbcD_C"/>
    <property type="match status" value="1"/>
</dbReference>